<proteinExistence type="predicted"/>
<dbReference type="OrthoDB" id="6520128at2"/>
<protein>
    <submittedName>
        <fullName evidence="2">DUF1496 domain-containing protein</fullName>
    </submittedName>
</protein>
<evidence type="ECO:0000256" key="1">
    <source>
        <dbReference type="SAM" id="SignalP"/>
    </source>
</evidence>
<dbReference type="EMBL" id="RHHM01000005">
    <property type="protein sequence ID" value="RQM38621.1"/>
    <property type="molecule type" value="Genomic_DNA"/>
</dbReference>
<evidence type="ECO:0000313" key="3">
    <source>
        <dbReference type="Proteomes" id="UP000279457"/>
    </source>
</evidence>
<dbReference type="AlphaFoldDB" id="A0A3N6SIM3"/>
<keyword evidence="1" id="KW-0732">Signal</keyword>
<evidence type="ECO:0000313" key="2">
    <source>
        <dbReference type="EMBL" id="RQM38621.1"/>
    </source>
</evidence>
<comment type="caution">
    <text evidence="2">The sequence shown here is derived from an EMBL/GenBank/DDBJ whole genome shotgun (WGS) entry which is preliminary data.</text>
</comment>
<organism evidence="2 3">
    <name type="scientific">Erwinia psidii</name>
    <dbReference type="NCBI Taxonomy" id="69224"/>
    <lineage>
        <taxon>Bacteria</taxon>
        <taxon>Pseudomonadati</taxon>
        <taxon>Pseudomonadota</taxon>
        <taxon>Gammaproteobacteria</taxon>
        <taxon>Enterobacterales</taxon>
        <taxon>Erwiniaceae</taxon>
        <taxon>Erwinia</taxon>
    </lineage>
</organism>
<dbReference type="InterPro" id="IPR009971">
    <property type="entry name" value="DUF1496"/>
</dbReference>
<dbReference type="Proteomes" id="UP000279457">
    <property type="component" value="Unassembled WGS sequence"/>
</dbReference>
<sequence length="117" mass="12714">MITKSVMMVSVLLFCAQPLVAAEQSDDVSVGEVNGTNDGGSGYSSNASRGNVVVDMPPEAWTRGQHGNQPPCQRCCTYEDRSYTEGSVVKMDGVLLQCVRDEHSFGTNNLVWKALRQ</sequence>
<gene>
    <name evidence="2" type="ORF">EB241_07920</name>
</gene>
<keyword evidence="3" id="KW-1185">Reference proteome</keyword>
<feature type="signal peptide" evidence="1">
    <location>
        <begin position="1"/>
        <end position="21"/>
    </location>
</feature>
<name>A0A3N6SIM3_9GAMM</name>
<dbReference type="Pfam" id="PF07383">
    <property type="entry name" value="DUF1496"/>
    <property type="match status" value="1"/>
</dbReference>
<reference evidence="2 3" key="1">
    <citation type="submission" date="2018-10" db="EMBL/GenBank/DDBJ databases">
        <title>Draft genome sequence for the type isolate of Erwinia psidii, agent causal of bacterial blight in guava (Psidium guajava) and wilt and die-back of Eucalyptus spp.</title>
        <authorList>
            <person name="Hermenegildo P.S."/>
            <person name="Santos S.A."/>
            <person name="Guimaraes L.M.S."/>
            <person name="Vidigal P.M.P."/>
            <person name="Pereira I.C."/>
            <person name="Badel J.L."/>
            <person name="Alfenas-Zerbini P."/>
            <person name="Ferreira M.A.S.V."/>
            <person name="Alfenas A.C."/>
        </authorList>
    </citation>
    <scope>NUCLEOTIDE SEQUENCE [LARGE SCALE GENOMIC DNA]</scope>
    <source>
        <strain evidence="2 3">IBSBF 435</strain>
    </source>
</reference>
<dbReference type="RefSeq" id="WP_124232623.1">
    <property type="nucleotide sequence ID" value="NZ_RHHM01000005.1"/>
</dbReference>
<accession>A0A3N6SIM3</accession>
<feature type="chain" id="PRO_5018183405" evidence="1">
    <location>
        <begin position="22"/>
        <end position="117"/>
    </location>
</feature>